<evidence type="ECO:0000313" key="2">
    <source>
        <dbReference type="Proteomes" id="UP000479710"/>
    </source>
</evidence>
<accession>A0A6G1F3C3</accession>
<dbReference type="AlphaFoldDB" id="A0A6G1F3C3"/>
<organism evidence="1 2">
    <name type="scientific">Oryza meyeriana var. granulata</name>
    <dbReference type="NCBI Taxonomy" id="110450"/>
    <lineage>
        <taxon>Eukaryota</taxon>
        <taxon>Viridiplantae</taxon>
        <taxon>Streptophyta</taxon>
        <taxon>Embryophyta</taxon>
        <taxon>Tracheophyta</taxon>
        <taxon>Spermatophyta</taxon>
        <taxon>Magnoliopsida</taxon>
        <taxon>Liliopsida</taxon>
        <taxon>Poales</taxon>
        <taxon>Poaceae</taxon>
        <taxon>BOP clade</taxon>
        <taxon>Oryzoideae</taxon>
        <taxon>Oryzeae</taxon>
        <taxon>Oryzinae</taxon>
        <taxon>Oryza</taxon>
        <taxon>Oryza meyeriana</taxon>
    </lineage>
</organism>
<name>A0A6G1F3C3_9ORYZ</name>
<gene>
    <name evidence="1" type="ORF">E2562_004519</name>
</gene>
<keyword evidence="2" id="KW-1185">Reference proteome</keyword>
<protein>
    <submittedName>
        <fullName evidence="1">Uncharacterized protein</fullName>
    </submittedName>
</protein>
<dbReference type="Proteomes" id="UP000479710">
    <property type="component" value="Unassembled WGS sequence"/>
</dbReference>
<sequence length="125" mass="13065">MSKNLRKPSAACGNDASDQGRMVHTAPLVSRWATLGEGHVYAGQQKGVGGAAAVGNAGVVQTLSQLIWSTCDGGRFDRLKKKMAPSIISSLSISITGTIKPHDVSTGEMTTFLAWQERAPTPALG</sequence>
<reference evidence="1 2" key="1">
    <citation type="submission" date="2019-11" db="EMBL/GenBank/DDBJ databases">
        <title>Whole genome sequence of Oryza granulata.</title>
        <authorList>
            <person name="Li W."/>
        </authorList>
    </citation>
    <scope>NUCLEOTIDE SEQUENCE [LARGE SCALE GENOMIC DNA]</scope>
    <source>
        <strain evidence="2">cv. Menghai</strain>
        <tissue evidence="1">Leaf</tissue>
    </source>
</reference>
<evidence type="ECO:0000313" key="1">
    <source>
        <dbReference type="EMBL" id="KAF0931381.1"/>
    </source>
</evidence>
<dbReference type="EMBL" id="SPHZ02000001">
    <property type="protein sequence ID" value="KAF0931381.1"/>
    <property type="molecule type" value="Genomic_DNA"/>
</dbReference>
<comment type="caution">
    <text evidence="1">The sequence shown here is derived from an EMBL/GenBank/DDBJ whole genome shotgun (WGS) entry which is preliminary data.</text>
</comment>
<proteinExistence type="predicted"/>